<dbReference type="GO" id="GO:0005737">
    <property type="term" value="C:cytoplasm"/>
    <property type="evidence" value="ECO:0007669"/>
    <property type="project" value="TreeGrafter"/>
</dbReference>
<keyword evidence="1" id="KW-0560">Oxidoreductase</keyword>
<dbReference type="InterPro" id="IPR036188">
    <property type="entry name" value="FAD/NAD-bd_sf"/>
</dbReference>
<dbReference type="Proteomes" id="UP000307592">
    <property type="component" value="Unassembled WGS sequence"/>
</dbReference>
<evidence type="ECO:0000259" key="2">
    <source>
        <dbReference type="Pfam" id="PF01266"/>
    </source>
</evidence>
<proteinExistence type="predicted"/>
<comment type="caution">
    <text evidence="3">The sequence shown here is derived from an EMBL/GenBank/DDBJ whole genome shotgun (WGS) entry which is preliminary data.</text>
</comment>
<gene>
    <name evidence="3" type="ORF">EP164_13895</name>
</gene>
<evidence type="ECO:0000313" key="3">
    <source>
        <dbReference type="EMBL" id="TNH42948.1"/>
    </source>
</evidence>
<organism evidence="3 4">
    <name type="scientific">Photorhabdus luminescens subsp. sonorensis</name>
    <dbReference type="NCBI Taxonomy" id="1173677"/>
    <lineage>
        <taxon>Bacteria</taxon>
        <taxon>Pseudomonadati</taxon>
        <taxon>Pseudomonadota</taxon>
        <taxon>Gammaproteobacteria</taxon>
        <taxon>Enterobacterales</taxon>
        <taxon>Morganellaceae</taxon>
        <taxon>Photorhabdus</taxon>
    </lineage>
</organism>
<protein>
    <submittedName>
        <fullName evidence="3">FAD-binding oxidoreductase</fullName>
    </submittedName>
</protein>
<dbReference type="PANTHER" id="PTHR13847">
    <property type="entry name" value="SARCOSINE DEHYDROGENASE-RELATED"/>
    <property type="match status" value="1"/>
</dbReference>
<name>A0A5C4RGQ3_PHOLU</name>
<dbReference type="EMBL" id="SBIJ01000024">
    <property type="protein sequence ID" value="TNH42948.1"/>
    <property type="molecule type" value="Genomic_DNA"/>
</dbReference>
<dbReference type="SUPFAM" id="SSF51905">
    <property type="entry name" value="FAD/NAD(P)-binding domain"/>
    <property type="match status" value="1"/>
</dbReference>
<dbReference type="Gene3D" id="3.50.50.60">
    <property type="entry name" value="FAD/NAD(P)-binding domain"/>
    <property type="match status" value="2"/>
</dbReference>
<dbReference type="GO" id="GO:0016491">
    <property type="term" value="F:oxidoreductase activity"/>
    <property type="evidence" value="ECO:0007669"/>
    <property type="project" value="UniProtKB-KW"/>
</dbReference>
<evidence type="ECO:0000313" key="4">
    <source>
        <dbReference type="Proteomes" id="UP000307592"/>
    </source>
</evidence>
<dbReference type="Pfam" id="PF01266">
    <property type="entry name" value="DAO"/>
    <property type="match status" value="1"/>
</dbReference>
<dbReference type="Gene3D" id="3.30.9.10">
    <property type="entry name" value="D-Amino Acid Oxidase, subunit A, domain 2"/>
    <property type="match status" value="1"/>
</dbReference>
<dbReference type="AlphaFoldDB" id="A0A5C4RGQ3"/>
<reference evidence="3 4" key="1">
    <citation type="submission" date="2019-01" db="EMBL/GenBank/DDBJ databases">
        <title>Draft genome assembly of Photorhabdus luminescens subsp. sonorensis Caborca.</title>
        <authorList>
            <person name="Duong D.A."/>
            <person name="Espinosa-Artiles P."/>
            <person name="Orozco R.A."/>
            <person name="Molnar I."/>
            <person name="Stock P."/>
        </authorList>
    </citation>
    <scope>NUCLEOTIDE SEQUENCE [LARGE SCALE GENOMIC DNA]</scope>
    <source>
        <strain evidence="3 4">Caborca</strain>
    </source>
</reference>
<dbReference type="RefSeq" id="WP_139656125.1">
    <property type="nucleotide sequence ID" value="NZ_CAWOQH010000149.1"/>
</dbReference>
<evidence type="ECO:0000256" key="1">
    <source>
        <dbReference type="ARBA" id="ARBA00023002"/>
    </source>
</evidence>
<feature type="domain" description="FAD dependent oxidoreductase" evidence="2">
    <location>
        <begin position="6"/>
        <end position="336"/>
    </location>
</feature>
<accession>A0A5C4RGQ3</accession>
<sequence length="346" mass="38798">MNKINIAIIGGGIIGTIIAKEIKKLNPELSIAILEKRLLGFGSSFYSAGVHFPRGNSEYVRKMSLYSHEYYQKMITEGAPIYPLTTELITERNNKKDTLDSYLSLTEFMPIKSSSNKDIDISLLPEINIFQGKGCHYADVFNVVNLLIRKLRPLIKIYEGTSVNTLQKLTKGYQLGLSTGEQLEVEKVILSPGSWIAEPAWCDQVSSLGIRVKKIVAAHIRQIPKPQDPLTIFHDEDAFLLPCHNRGHWLFSYTSQEWDVEPQNIYALEPKDLSEARDVLSKYSPSLAQKIYDGRVFCDAYSVSRKPIITYLDENLIFAGATNGAGYRLAPAIAANVIKLLLQINS</sequence>
<dbReference type="InterPro" id="IPR006076">
    <property type="entry name" value="FAD-dep_OxRdtase"/>
</dbReference>